<evidence type="ECO:0000256" key="2">
    <source>
        <dbReference type="ARBA" id="ARBA00011738"/>
    </source>
</evidence>
<keyword evidence="8" id="KW-0318">Glutathionylation</keyword>
<evidence type="ECO:0000313" key="13">
    <source>
        <dbReference type="EMBL" id="KAK5779099.1"/>
    </source>
</evidence>
<evidence type="ECO:0000256" key="3">
    <source>
        <dbReference type="ARBA" id="ARBA00012153"/>
    </source>
</evidence>
<dbReference type="NCBIfam" id="TIGR00506">
    <property type="entry name" value="ribB"/>
    <property type="match status" value="1"/>
</dbReference>
<dbReference type="SUPFAM" id="SSF55821">
    <property type="entry name" value="YrdC/RibB"/>
    <property type="match status" value="1"/>
</dbReference>
<comment type="pathway">
    <text evidence="1 12">Cofactor biosynthesis; riboflavin biosynthesis; 2-hydroxy-3-oxobutyl phosphate from D-ribulose 5-phosphate: step 1/1.</text>
</comment>
<evidence type="ECO:0000256" key="1">
    <source>
        <dbReference type="ARBA" id="ARBA00004904"/>
    </source>
</evidence>
<dbReference type="PANTHER" id="PTHR21327">
    <property type="entry name" value="GTP CYCLOHYDROLASE II-RELATED"/>
    <property type="match status" value="1"/>
</dbReference>
<dbReference type="GO" id="GO:0046872">
    <property type="term" value="F:metal ion binding"/>
    <property type="evidence" value="ECO:0007669"/>
    <property type="project" value="UniProtKB-KW"/>
</dbReference>
<evidence type="ECO:0000256" key="12">
    <source>
        <dbReference type="RuleBase" id="RU003843"/>
    </source>
</evidence>
<comment type="caution">
    <text evidence="13">The sequence shown here is derived from an EMBL/GenBank/DDBJ whole genome shotgun (WGS) entry which is preliminary data.</text>
</comment>
<comment type="catalytic activity">
    <reaction evidence="12">
        <text>D-ribulose 5-phosphate = (2S)-2-hydroxy-3-oxobutyl phosphate + formate + H(+)</text>
        <dbReference type="Rhea" id="RHEA:18457"/>
        <dbReference type="ChEBI" id="CHEBI:15378"/>
        <dbReference type="ChEBI" id="CHEBI:15740"/>
        <dbReference type="ChEBI" id="CHEBI:58121"/>
        <dbReference type="ChEBI" id="CHEBI:58830"/>
        <dbReference type="EC" id="4.1.99.12"/>
    </reaction>
</comment>
<name>A0AAN7ZS40_9SACH</name>
<evidence type="ECO:0000256" key="8">
    <source>
        <dbReference type="ARBA" id="ARBA00023206"/>
    </source>
</evidence>
<dbReference type="GO" id="GO:0005758">
    <property type="term" value="C:mitochondrial intermembrane space"/>
    <property type="evidence" value="ECO:0007669"/>
    <property type="project" value="TreeGrafter"/>
</dbReference>
<reference evidence="14" key="1">
    <citation type="submission" date="2023-07" db="EMBL/GenBank/DDBJ databases">
        <title>A draft genome of Kazachstania heterogenica Y-27499.</title>
        <authorList>
            <person name="Donic C."/>
            <person name="Kralova J.S."/>
            <person name="Fidel L."/>
            <person name="Ben-Dor S."/>
            <person name="Jung S."/>
        </authorList>
    </citation>
    <scope>NUCLEOTIDE SEQUENCE [LARGE SCALE GENOMIC DNA]</scope>
    <source>
        <strain evidence="14">Y27499</strain>
    </source>
</reference>
<protein>
    <recommendedName>
        <fullName evidence="4 12">3,4-dihydroxy-2-butanone 4-phosphate synthase</fullName>
        <shortName evidence="12">DHBP synthase</shortName>
        <ecNumber evidence="3 12">4.1.99.12</ecNumber>
    </recommendedName>
</protein>
<proteinExistence type="inferred from homology"/>
<dbReference type="AlphaFoldDB" id="A0AAN7ZS40"/>
<dbReference type="PANTHER" id="PTHR21327:SF18">
    <property type="entry name" value="3,4-DIHYDROXY-2-BUTANONE 4-PHOSPHATE SYNTHASE"/>
    <property type="match status" value="1"/>
</dbReference>
<evidence type="ECO:0000313" key="14">
    <source>
        <dbReference type="Proteomes" id="UP001306508"/>
    </source>
</evidence>
<dbReference type="Proteomes" id="UP001306508">
    <property type="component" value="Unassembled WGS sequence"/>
</dbReference>
<evidence type="ECO:0000256" key="5">
    <source>
        <dbReference type="ARBA" id="ARBA00022619"/>
    </source>
</evidence>
<evidence type="ECO:0000256" key="7">
    <source>
        <dbReference type="ARBA" id="ARBA00022842"/>
    </source>
</evidence>
<keyword evidence="6 12" id="KW-0479">Metal-binding</keyword>
<comment type="similarity">
    <text evidence="11 12">Belongs to the DHBP synthase family.</text>
</comment>
<dbReference type="InterPro" id="IPR000422">
    <property type="entry name" value="DHBP_synthase_RibB"/>
</dbReference>
<dbReference type="GO" id="GO:0008686">
    <property type="term" value="F:3,4-dihydroxy-2-butanone-4-phosphate synthase activity"/>
    <property type="evidence" value="ECO:0007669"/>
    <property type="project" value="UniProtKB-EC"/>
</dbReference>
<evidence type="ECO:0000256" key="4">
    <source>
        <dbReference type="ARBA" id="ARBA00018836"/>
    </source>
</evidence>
<evidence type="ECO:0000256" key="9">
    <source>
        <dbReference type="ARBA" id="ARBA00023211"/>
    </source>
</evidence>
<keyword evidence="7 12" id="KW-0460">Magnesium</keyword>
<dbReference type="FunFam" id="3.90.870.10:FF:000002">
    <property type="entry name" value="3,4-dihydroxy-2-butanone 4-phosphate synthase"/>
    <property type="match status" value="1"/>
</dbReference>
<dbReference type="GO" id="GO:0009231">
    <property type="term" value="P:riboflavin biosynthetic process"/>
    <property type="evidence" value="ECO:0007669"/>
    <property type="project" value="UniProtKB-KW"/>
</dbReference>
<gene>
    <name evidence="13" type="ORF">RI543_002984</name>
</gene>
<keyword evidence="9 12" id="KW-0464">Manganese</keyword>
<comment type="function">
    <text evidence="12">Catalyzes the conversion of D-ribulose 5-phosphate to formate and 3,4-dihydroxy-2-butanone 4-phosphate.</text>
</comment>
<sequence>MSEHITSIEKVIPHFQKNGFVIVMDDVERENEGDLIIAAANITTEQMAFLIRHSSGYICAPMSNEYADRLDLPLIRNNVKCISHADDRHGTAYTITVDVAEGTTTGISAHDRGITCRALADPNSKPTDFLKPGHICPLRANDNGVLQRKGHTEAAVDLCKLSSLPPVGVIGELINDDDQGGMMRLNDCLEFSKKYNIPIITIEDLAQHLRTH</sequence>
<organism evidence="13 14">
    <name type="scientific">Arxiozyma heterogenica</name>
    <dbReference type="NCBI Taxonomy" id="278026"/>
    <lineage>
        <taxon>Eukaryota</taxon>
        <taxon>Fungi</taxon>
        <taxon>Dikarya</taxon>
        <taxon>Ascomycota</taxon>
        <taxon>Saccharomycotina</taxon>
        <taxon>Saccharomycetes</taxon>
        <taxon>Saccharomycetales</taxon>
        <taxon>Saccharomycetaceae</taxon>
        <taxon>Arxiozyma</taxon>
    </lineage>
</organism>
<dbReference type="Pfam" id="PF00926">
    <property type="entry name" value="DHBP_synthase"/>
    <property type="match status" value="1"/>
</dbReference>
<keyword evidence="14" id="KW-1185">Reference proteome</keyword>
<evidence type="ECO:0000256" key="11">
    <source>
        <dbReference type="ARBA" id="ARBA00060730"/>
    </source>
</evidence>
<dbReference type="EC" id="4.1.99.12" evidence="3 12"/>
<dbReference type="EMBL" id="JAWIZZ010000047">
    <property type="protein sequence ID" value="KAK5779099.1"/>
    <property type="molecule type" value="Genomic_DNA"/>
</dbReference>
<dbReference type="GO" id="GO:0005829">
    <property type="term" value="C:cytosol"/>
    <property type="evidence" value="ECO:0007669"/>
    <property type="project" value="TreeGrafter"/>
</dbReference>
<comment type="cofactor">
    <cofactor evidence="12">
        <name>Mg(2+)</name>
        <dbReference type="ChEBI" id="CHEBI:18420"/>
    </cofactor>
    <cofactor evidence="12">
        <name>Mn(2+)</name>
        <dbReference type="ChEBI" id="CHEBI:29035"/>
    </cofactor>
    <text evidence="12">Binds 2 divalent metal cations per subunit. Magnesium or manganese.</text>
</comment>
<dbReference type="InterPro" id="IPR017945">
    <property type="entry name" value="DHBP_synth_RibB-like_a/b_dom"/>
</dbReference>
<keyword evidence="10 12" id="KW-0456">Lyase</keyword>
<accession>A0AAN7ZS40</accession>
<keyword evidence="5 12" id="KW-0686">Riboflavin biosynthesis</keyword>
<dbReference type="Gene3D" id="3.90.870.10">
    <property type="entry name" value="DHBP synthase"/>
    <property type="match status" value="1"/>
</dbReference>
<evidence type="ECO:0000256" key="10">
    <source>
        <dbReference type="ARBA" id="ARBA00023239"/>
    </source>
</evidence>
<comment type="subunit">
    <text evidence="2 12">Homodimer.</text>
</comment>
<evidence type="ECO:0000256" key="6">
    <source>
        <dbReference type="ARBA" id="ARBA00022723"/>
    </source>
</evidence>